<proteinExistence type="evidence at transcript level"/>
<dbReference type="GO" id="GO:0005615">
    <property type="term" value="C:extracellular space"/>
    <property type="evidence" value="ECO:0007669"/>
    <property type="project" value="InterPro"/>
</dbReference>
<comment type="similarity">
    <text evidence="1 4">Belongs to the serpin family.</text>
</comment>
<dbReference type="GO" id="GO:0004867">
    <property type="term" value="F:serine-type endopeptidase inhibitor activity"/>
    <property type="evidence" value="ECO:0007669"/>
    <property type="project" value="UniProtKB-KW"/>
</dbReference>
<dbReference type="InterPro" id="IPR023795">
    <property type="entry name" value="Serpin_CS"/>
</dbReference>
<evidence type="ECO:0000313" key="7">
    <source>
        <dbReference type="EMBL" id="WXH71705.1"/>
    </source>
</evidence>
<organism evidence="7">
    <name type="scientific">Ectomocoris sp</name>
    <dbReference type="NCBI Taxonomy" id="3104572"/>
    <lineage>
        <taxon>Eukaryota</taxon>
        <taxon>Metazoa</taxon>
        <taxon>Ecdysozoa</taxon>
        <taxon>Arthropoda</taxon>
        <taxon>Hexapoda</taxon>
        <taxon>Insecta</taxon>
        <taxon>Pterygota</taxon>
        <taxon>Neoptera</taxon>
        <taxon>Paraneoptera</taxon>
        <taxon>Hemiptera</taxon>
        <taxon>Heteroptera</taxon>
        <taxon>Panheteroptera</taxon>
        <taxon>Cimicomorpha</taxon>
        <taxon>Reduviidae</taxon>
        <taxon>Peiratinae</taxon>
        <taxon>Ectomocoris</taxon>
    </lineage>
</organism>
<dbReference type="EMBL" id="PP510780">
    <property type="protein sequence ID" value="WXH71705.1"/>
    <property type="molecule type" value="mRNA"/>
</dbReference>
<dbReference type="PANTHER" id="PTHR11461:SF211">
    <property type="entry name" value="GH10112P-RELATED"/>
    <property type="match status" value="1"/>
</dbReference>
<name>A0AB38ZE72_9HEMI</name>
<sequence>MESIKTTAMIFFGCLLIFAMPATTYDVKDLERLAEGNNKFSMDVYQKLKKPNENLVVSPISIQLVLALVYAGAKGNTAKEIANALHLPENLDEVLKGHKMLLEQLQHPTLKIASKSFIEKTFNVKPEFQELASKYFLSDAGLMNFIGDPEGSRKEINKWVQEKTNDKIKDLLKEGTIDALTRLVLTNAIHFKANWASKFNEALTIDDDFYVTPENKVKVKMMVKKEKFPFRMHQELDAKILELPYEDKEFKMIIILPNKIDGLPEVENKLSKMNLVEEMSKLHEVTVNVKLPRFKIENTHDLADTLIALGIKDLFSEADANLSGISDERLSASKAIQKAFIEVNEEGTEAAAATATLVESRSLLVAFEKQFEVNRPFIYLISKKLTPIFIGSIRKF</sequence>
<dbReference type="SUPFAM" id="SSF56574">
    <property type="entry name" value="Serpins"/>
    <property type="match status" value="1"/>
</dbReference>
<protein>
    <submittedName>
        <fullName evidence="7">Venom serpin 1</fullName>
    </submittedName>
</protein>
<dbReference type="AlphaFoldDB" id="A0AB38ZE72"/>
<feature type="domain" description="Serpin" evidence="6">
    <location>
        <begin position="42"/>
        <end position="396"/>
    </location>
</feature>
<feature type="chain" id="PRO_5044251790" evidence="5">
    <location>
        <begin position="25"/>
        <end position="396"/>
    </location>
</feature>
<feature type="signal peptide" evidence="5">
    <location>
        <begin position="1"/>
        <end position="24"/>
    </location>
</feature>
<dbReference type="InterPro" id="IPR023796">
    <property type="entry name" value="Serpin_dom"/>
</dbReference>
<evidence type="ECO:0000256" key="5">
    <source>
        <dbReference type="SAM" id="SignalP"/>
    </source>
</evidence>
<keyword evidence="3" id="KW-0722">Serine protease inhibitor</keyword>
<dbReference type="InterPro" id="IPR042178">
    <property type="entry name" value="Serpin_sf_1"/>
</dbReference>
<keyword evidence="2" id="KW-0646">Protease inhibitor</keyword>
<dbReference type="CDD" id="cd19601">
    <property type="entry name" value="serpin42Da-like"/>
    <property type="match status" value="1"/>
</dbReference>
<dbReference type="Gene3D" id="2.30.39.10">
    <property type="entry name" value="Alpha-1-antitrypsin, domain 1"/>
    <property type="match status" value="1"/>
</dbReference>
<dbReference type="InterPro" id="IPR000215">
    <property type="entry name" value="Serpin_fam"/>
</dbReference>
<evidence type="ECO:0000256" key="2">
    <source>
        <dbReference type="ARBA" id="ARBA00022690"/>
    </source>
</evidence>
<dbReference type="Gene3D" id="3.30.497.10">
    <property type="entry name" value="Antithrombin, subunit I, domain 2"/>
    <property type="match status" value="1"/>
</dbReference>
<dbReference type="InterPro" id="IPR036186">
    <property type="entry name" value="Serpin_sf"/>
</dbReference>
<evidence type="ECO:0000259" key="6">
    <source>
        <dbReference type="SMART" id="SM00093"/>
    </source>
</evidence>
<evidence type="ECO:0000256" key="4">
    <source>
        <dbReference type="RuleBase" id="RU000411"/>
    </source>
</evidence>
<dbReference type="PANTHER" id="PTHR11461">
    <property type="entry name" value="SERINE PROTEASE INHIBITOR, SERPIN"/>
    <property type="match status" value="1"/>
</dbReference>
<dbReference type="InterPro" id="IPR042185">
    <property type="entry name" value="Serpin_sf_2"/>
</dbReference>
<accession>A0AB38ZE72</accession>
<reference evidence="7" key="1">
    <citation type="submission" date="2024-03" db="EMBL/GenBank/DDBJ databases">
        <authorList>
            <person name="Jin J.A."/>
            <person name="King G.A."/>
            <person name="Walker A."/>
        </authorList>
    </citation>
    <scope>NUCLEOTIDE SEQUENCE</scope>
</reference>
<dbReference type="PROSITE" id="PS00284">
    <property type="entry name" value="SERPIN"/>
    <property type="match status" value="1"/>
</dbReference>
<dbReference type="SMART" id="SM00093">
    <property type="entry name" value="SERPIN"/>
    <property type="match status" value="1"/>
</dbReference>
<evidence type="ECO:0000256" key="3">
    <source>
        <dbReference type="ARBA" id="ARBA00022900"/>
    </source>
</evidence>
<dbReference type="Pfam" id="PF00079">
    <property type="entry name" value="Serpin"/>
    <property type="match status" value="1"/>
</dbReference>
<keyword evidence="5" id="KW-0732">Signal</keyword>
<evidence type="ECO:0000256" key="1">
    <source>
        <dbReference type="ARBA" id="ARBA00009500"/>
    </source>
</evidence>